<dbReference type="Pfam" id="PF24626">
    <property type="entry name" value="SH3_Tf2-1"/>
    <property type="match status" value="1"/>
</dbReference>
<evidence type="ECO:0000313" key="2">
    <source>
        <dbReference type="EMBL" id="KAJ1084167.1"/>
    </source>
</evidence>
<sequence>MLFGRQPRTLLVMLAEQWEDTEEEVKDLLTYTRDLRENLHTVWEEAHTALQEAQDKQKQRYDTRSSVRTLSVGDKALVFLPSTDNKLLTKWEGPFEVIAQINPTTYKLAFPQGSGREQIHHINLLKKWLEPTGDNSVHFINSEITDDIPYPKITPQDRSNQVQPWINPDLTKGYHNQLTRLVQHNQDVFSKYPELYFFATTGEVILAPHACASYAVCLVFSLGVTKQQRNAIAACFVFCKGQRICYLATPRAQISA</sequence>
<dbReference type="Proteomes" id="UP001066276">
    <property type="component" value="Chromosome 12"/>
</dbReference>
<organism evidence="2 3">
    <name type="scientific">Pleurodeles waltl</name>
    <name type="common">Iberian ribbed newt</name>
    <dbReference type="NCBI Taxonomy" id="8319"/>
    <lineage>
        <taxon>Eukaryota</taxon>
        <taxon>Metazoa</taxon>
        <taxon>Chordata</taxon>
        <taxon>Craniata</taxon>
        <taxon>Vertebrata</taxon>
        <taxon>Euteleostomi</taxon>
        <taxon>Amphibia</taxon>
        <taxon>Batrachia</taxon>
        <taxon>Caudata</taxon>
        <taxon>Salamandroidea</taxon>
        <taxon>Salamandridae</taxon>
        <taxon>Pleurodelinae</taxon>
        <taxon>Pleurodeles</taxon>
    </lineage>
</organism>
<comment type="caution">
    <text evidence="2">The sequence shown here is derived from an EMBL/GenBank/DDBJ whole genome shotgun (WGS) entry which is preliminary data.</text>
</comment>
<gene>
    <name evidence="2" type="ORF">NDU88_004319</name>
</gene>
<proteinExistence type="predicted"/>
<keyword evidence="3" id="KW-1185">Reference proteome</keyword>
<dbReference type="EMBL" id="JANPWB010000016">
    <property type="protein sequence ID" value="KAJ1084167.1"/>
    <property type="molecule type" value="Genomic_DNA"/>
</dbReference>
<name>A0AAV7L137_PLEWA</name>
<evidence type="ECO:0000313" key="3">
    <source>
        <dbReference type="Proteomes" id="UP001066276"/>
    </source>
</evidence>
<evidence type="ECO:0000259" key="1">
    <source>
        <dbReference type="Pfam" id="PF24626"/>
    </source>
</evidence>
<feature type="domain" description="Tf2-1-like SH3-like" evidence="1">
    <location>
        <begin position="81"/>
        <end position="128"/>
    </location>
</feature>
<protein>
    <recommendedName>
        <fullName evidence="1">Tf2-1-like SH3-like domain-containing protein</fullName>
    </recommendedName>
</protein>
<dbReference type="InterPro" id="IPR056924">
    <property type="entry name" value="SH3_Tf2-1"/>
</dbReference>
<accession>A0AAV7L137</accession>
<reference evidence="2" key="1">
    <citation type="journal article" date="2022" name="bioRxiv">
        <title>Sequencing and chromosome-scale assembly of the giantPleurodeles waltlgenome.</title>
        <authorList>
            <person name="Brown T."/>
            <person name="Elewa A."/>
            <person name="Iarovenko S."/>
            <person name="Subramanian E."/>
            <person name="Araus A.J."/>
            <person name="Petzold A."/>
            <person name="Susuki M."/>
            <person name="Suzuki K.-i.T."/>
            <person name="Hayashi T."/>
            <person name="Toyoda A."/>
            <person name="Oliveira C."/>
            <person name="Osipova E."/>
            <person name="Leigh N.D."/>
            <person name="Simon A."/>
            <person name="Yun M.H."/>
        </authorList>
    </citation>
    <scope>NUCLEOTIDE SEQUENCE</scope>
    <source>
        <strain evidence="2">20211129_DDA</strain>
        <tissue evidence="2">Liver</tissue>
    </source>
</reference>
<dbReference type="AlphaFoldDB" id="A0AAV7L137"/>